<feature type="compositionally biased region" description="Basic residues" evidence="1">
    <location>
        <begin position="97"/>
        <end position="107"/>
    </location>
</feature>
<organism evidence="2 3">
    <name type="scientific">Elysia crispata</name>
    <name type="common">lettuce slug</name>
    <dbReference type="NCBI Taxonomy" id="231223"/>
    <lineage>
        <taxon>Eukaryota</taxon>
        <taxon>Metazoa</taxon>
        <taxon>Spiralia</taxon>
        <taxon>Lophotrochozoa</taxon>
        <taxon>Mollusca</taxon>
        <taxon>Gastropoda</taxon>
        <taxon>Heterobranchia</taxon>
        <taxon>Euthyneura</taxon>
        <taxon>Panpulmonata</taxon>
        <taxon>Sacoglossa</taxon>
        <taxon>Placobranchoidea</taxon>
        <taxon>Plakobranchidae</taxon>
        <taxon>Elysia</taxon>
    </lineage>
</organism>
<evidence type="ECO:0000256" key="1">
    <source>
        <dbReference type="SAM" id="MobiDB-lite"/>
    </source>
</evidence>
<comment type="caution">
    <text evidence="2">The sequence shown here is derived from an EMBL/GenBank/DDBJ whole genome shotgun (WGS) entry which is preliminary data.</text>
</comment>
<feature type="region of interest" description="Disordered" evidence="1">
    <location>
        <begin position="1"/>
        <end position="32"/>
    </location>
</feature>
<accession>A0AAE1ARF1</accession>
<keyword evidence="3" id="KW-1185">Reference proteome</keyword>
<name>A0AAE1ARF1_9GAST</name>
<evidence type="ECO:0000313" key="3">
    <source>
        <dbReference type="Proteomes" id="UP001283361"/>
    </source>
</evidence>
<dbReference type="EMBL" id="JAWDGP010001416">
    <property type="protein sequence ID" value="KAK3791946.1"/>
    <property type="molecule type" value="Genomic_DNA"/>
</dbReference>
<protein>
    <submittedName>
        <fullName evidence="2">Uncharacterized protein</fullName>
    </submittedName>
</protein>
<evidence type="ECO:0000313" key="2">
    <source>
        <dbReference type="EMBL" id="KAK3791946.1"/>
    </source>
</evidence>
<proteinExistence type="predicted"/>
<feature type="non-terminal residue" evidence="2">
    <location>
        <position position="1"/>
    </location>
</feature>
<dbReference type="Proteomes" id="UP001283361">
    <property type="component" value="Unassembled WGS sequence"/>
</dbReference>
<sequence length="107" mass="12174">GFGSKDAEQHDKVDKEQSEYQDNDREIDVGNEEIWKTEPHVIYMTSAQTSAAVGDFLGKETRGFITSSETVDKEHYRARNRQALGSSSRGPSPIRNRFIRTTKTRQP</sequence>
<dbReference type="AlphaFoldDB" id="A0AAE1ARF1"/>
<reference evidence="2" key="1">
    <citation type="journal article" date="2023" name="G3 (Bethesda)">
        <title>A reference genome for the long-term kleptoplast-retaining sea slug Elysia crispata morphotype clarki.</title>
        <authorList>
            <person name="Eastman K.E."/>
            <person name="Pendleton A.L."/>
            <person name="Shaikh M.A."/>
            <person name="Suttiyut T."/>
            <person name="Ogas R."/>
            <person name="Tomko P."/>
            <person name="Gavelis G."/>
            <person name="Widhalm J.R."/>
            <person name="Wisecaver J.H."/>
        </authorList>
    </citation>
    <scope>NUCLEOTIDE SEQUENCE</scope>
    <source>
        <strain evidence="2">ECLA1</strain>
    </source>
</reference>
<gene>
    <name evidence="2" type="ORF">RRG08_063883</name>
</gene>
<feature type="region of interest" description="Disordered" evidence="1">
    <location>
        <begin position="75"/>
        <end position="107"/>
    </location>
</feature>